<organism evidence="2 3">
    <name type="scientific">Rosa chinensis</name>
    <name type="common">China rose</name>
    <dbReference type="NCBI Taxonomy" id="74649"/>
    <lineage>
        <taxon>Eukaryota</taxon>
        <taxon>Viridiplantae</taxon>
        <taxon>Streptophyta</taxon>
        <taxon>Embryophyta</taxon>
        <taxon>Tracheophyta</taxon>
        <taxon>Spermatophyta</taxon>
        <taxon>Magnoliopsida</taxon>
        <taxon>eudicotyledons</taxon>
        <taxon>Gunneridae</taxon>
        <taxon>Pentapetalae</taxon>
        <taxon>rosids</taxon>
        <taxon>fabids</taxon>
        <taxon>Rosales</taxon>
        <taxon>Rosaceae</taxon>
        <taxon>Rosoideae</taxon>
        <taxon>Rosoideae incertae sedis</taxon>
        <taxon>Rosa</taxon>
    </lineage>
</organism>
<evidence type="ECO:0000313" key="1">
    <source>
        <dbReference type="EMBL" id="PRQ29121.1"/>
    </source>
</evidence>
<reference evidence="2 3" key="1">
    <citation type="journal article" date="2018" name="Nat. Genet.">
        <title>The Rosa genome provides new insights in the design of modern roses.</title>
        <authorList>
            <person name="Bendahmane M."/>
        </authorList>
    </citation>
    <scope>NUCLEOTIDE SEQUENCE [LARGE SCALE GENOMIC DNA]</scope>
    <source>
        <strain evidence="3">cv. Old Blush</strain>
    </source>
</reference>
<evidence type="ECO:0000313" key="2">
    <source>
        <dbReference type="EMBL" id="PRQ51855.1"/>
    </source>
</evidence>
<sequence length="73" mass="8617">MRIVQLTQRGGKHCSMNKLLVLELVQHQIFIMWLQKVNIRIHLVKHHIKRQSKVSCCRIFPIVLEGIMFGQIV</sequence>
<protein>
    <submittedName>
        <fullName evidence="2">Uncharacterized protein</fullName>
    </submittedName>
</protein>
<dbReference type="Proteomes" id="UP000238479">
    <property type="component" value="Chromosome 5"/>
</dbReference>
<name>A0A2P6RZK7_ROSCH</name>
<dbReference type="EMBL" id="PDCK01000043">
    <property type="protein sequence ID" value="PRQ29121.1"/>
    <property type="molecule type" value="Genomic_DNA"/>
</dbReference>
<keyword evidence="3" id="KW-1185">Reference proteome</keyword>
<comment type="caution">
    <text evidence="2">The sequence shown here is derived from an EMBL/GenBank/DDBJ whole genome shotgun (WGS) entry which is preliminary data.</text>
</comment>
<dbReference type="Gramene" id="PRQ29121">
    <property type="protein sequence ID" value="PRQ29121"/>
    <property type="gene ID" value="RchiOBHm_Chr5g0010471"/>
</dbReference>
<proteinExistence type="predicted"/>
<dbReference type="Proteomes" id="UP000238479">
    <property type="component" value="Chromosome 2"/>
</dbReference>
<gene>
    <name evidence="2" type="ORF">RchiOBHm_Chr2g0149131</name>
    <name evidence="1" type="ORF">RchiOBHm_Chr5g0010471</name>
</gene>
<evidence type="ECO:0000313" key="3">
    <source>
        <dbReference type="Proteomes" id="UP000238479"/>
    </source>
</evidence>
<dbReference type="Gramene" id="PRQ51855">
    <property type="protein sequence ID" value="PRQ51855"/>
    <property type="gene ID" value="RchiOBHm_Chr2g0149131"/>
</dbReference>
<dbReference type="EMBL" id="PDCK01000040">
    <property type="protein sequence ID" value="PRQ51855.1"/>
    <property type="molecule type" value="Genomic_DNA"/>
</dbReference>
<accession>A0A2P6RZK7</accession>
<dbReference type="AlphaFoldDB" id="A0A2P6RZK7"/>